<dbReference type="InterPro" id="IPR038501">
    <property type="entry name" value="Spore_GerAC_C_sf"/>
</dbReference>
<keyword evidence="5" id="KW-0472">Membrane</keyword>
<evidence type="ECO:0000256" key="7">
    <source>
        <dbReference type="ARBA" id="ARBA00023288"/>
    </source>
</evidence>
<sequence length="359" mass="40230">MKRARNKAIAAVLVCLLIMLLLGGCWDNKDINHRSLPIVMGIAKRESQYLVVLQIPEPGLGATKIRLVEETGTTISEIVDRISKNMESQIDLLHLKVVLFEKGYAEEGVNDSVETFMRAHSLSPKTMTAICDEPINLFFRNIDSFNKNNGTILINFFEKNAGWNPHISADRVWELFRSIHSYTRDTVIPIVRSGTGTVIESNGSGVIRGGKLVERLTSDQTLLINMFNGISAKGKIEVMDHATVEILSSSIRRRGSIEDGHPVVKGRISLKVSLIETRGQPSQQQIKKEVEALLSDRFDAMLKKLKAHQADVLGAGQLFRTQYSRDQLERWRTDYFPSLNVDIKFDTVIQNTGKLKADA</sequence>
<keyword evidence="11" id="KW-1185">Reference proteome</keyword>
<keyword evidence="6" id="KW-0564">Palmitate</keyword>
<proteinExistence type="inferred from homology"/>
<gene>
    <name evidence="10" type="ORF">NQZ67_07680</name>
</gene>
<dbReference type="Gene3D" id="3.30.300.210">
    <property type="entry name" value="Nutrient germinant receptor protein C, domain 3"/>
    <property type="match status" value="1"/>
</dbReference>
<evidence type="ECO:0000313" key="10">
    <source>
        <dbReference type="EMBL" id="MCR2803761.1"/>
    </source>
</evidence>
<keyword evidence="7" id="KW-0449">Lipoprotein</keyword>
<dbReference type="InterPro" id="IPR008844">
    <property type="entry name" value="Spore_GerAC-like"/>
</dbReference>
<dbReference type="GO" id="GO:0009847">
    <property type="term" value="P:spore germination"/>
    <property type="evidence" value="ECO:0007669"/>
    <property type="project" value="InterPro"/>
</dbReference>
<evidence type="ECO:0000256" key="4">
    <source>
        <dbReference type="ARBA" id="ARBA00022729"/>
    </source>
</evidence>
<organism evidence="10 11">
    <name type="scientific">Paenibacillus soyae</name>
    <dbReference type="NCBI Taxonomy" id="2969249"/>
    <lineage>
        <taxon>Bacteria</taxon>
        <taxon>Bacillati</taxon>
        <taxon>Bacillota</taxon>
        <taxon>Bacilli</taxon>
        <taxon>Bacillales</taxon>
        <taxon>Paenibacillaceae</taxon>
        <taxon>Paenibacillus</taxon>
    </lineage>
</organism>
<evidence type="ECO:0000256" key="2">
    <source>
        <dbReference type="ARBA" id="ARBA00007886"/>
    </source>
</evidence>
<dbReference type="EMBL" id="JANIPJ010000004">
    <property type="protein sequence ID" value="MCR2803761.1"/>
    <property type="molecule type" value="Genomic_DNA"/>
</dbReference>
<dbReference type="Pfam" id="PF05504">
    <property type="entry name" value="Spore_GerAC"/>
    <property type="match status" value="1"/>
</dbReference>
<evidence type="ECO:0000256" key="3">
    <source>
        <dbReference type="ARBA" id="ARBA00022544"/>
    </source>
</evidence>
<feature type="domain" description="Spore germination GerAC-like C-terminal" evidence="8">
    <location>
        <begin position="202"/>
        <end position="353"/>
    </location>
</feature>
<dbReference type="PANTHER" id="PTHR35789">
    <property type="entry name" value="SPORE GERMINATION PROTEIN B3"/>
    <property type="match status" value="1"/>
</dbReference>
<comment type="subcellular location">
    <subcellularLocation>
        <location evidence="1">Membrane</location>
        <topology evidence="1">Lipid-anchor</topology>
    </subcellularLocation>
</comment>
<evidence type="ECO:0000259" key="8">
    <source>
        <dbReference type="Pfam" id="PF05504"/>
    </source>
</evidence>
<comment type="similarity">
    <text evidence="2">Belongs to the GerABKC lipoprotein family.</text>
</comment>
<dbReference type="NCBIfam" id="TIGR02887">
    <property type="entry name" value="spore_ger_x_C"/>
    <property type="match status" value="1"/>
</dbReference>
<dbReference type="PROSITE" id="PS51257">
    <property type="entry name" value="PROKAR_LIPOPROTEIN"/>
    <property type="match status" value="1"/>
</dbReference>
<evidence type="ECO:0000256" key="5">
    <source>
        <dbReference type="ARBA" id="ARBA00023136"/>
    </source>
</evidence>
<dbReference type="InterPro" id="IPR046953">
    <property type="entry name" value="Spore_GerAC-like_C"/>
</dbReference>
<evidence type="ECO:0000313" key="11">
    <source>
        <dbReference type="Proteomes" id="UP001141950"/>
    </source>
</evidence>
<evidence type="ECO:0000259" key="9">
    <source>
        <dbReference type="Pfam" id="PF25198"/>
    </source>
</evidence>
<reference evidence="10" key="1">
    <citation type="submission" date="2022-08" db="EMBL/GenBank/DDBJ databases">
        <title>The genomic sequence of strain Paenibacillus sp. SCIV0701.</title>
        <authorList>
            <person name="Zhao H."/>
        </authorList>
    </citation>
    <scope>NUCLEOTIDE SEQUENCE</scope>
    <source>
        <strain evidence="10">SCIV0701</strain>
    </source>
</reference>
<feature type="domain" description="Spore germination protein N-terminal" evidence="9">
    <location>
        <begin position="27"/>
        <end position="192"/>
    </location>
</feature>
<accession>A0A9X2MQ61</accession>
<dbReference type="Pfam" id="PF25198">
    <property type="entry name" value="Spore_GerAC_N"/>
    <property type="match status" value="1"/>
</dbReference>
<dbReference type="AlphaFoldDB" id="A0A9X2MQ61"/>
<protein>
    <submittedName>
        <fullName evidence="10">Ger(X)C family spore germination protein</fullName>
    </submittedName>
</protein>
<evidence type="ECO:0000256" key="6">
    <source>
        <dbReference type="ARBA" id="ARBA00023139"/>
    </source>
</evidence>
<dbReference type="Proteomes" id="UP001141950">
    <property type="component" value="Unassembled WGS sequence"/>
</dbReference>
<keyword evidence="4" id="KW-0732">Signal</keyword>
<evidence type="ECO:0000256" key="1">
    <source>
        <dbReference type="ARBA" id="ARBA00004635"/>
    </source>
</evidence>
<dbReference type="InterPro" id="IPR057336">
    <property type="entry name" value="GerAC_N"/>
</dbReference>
<name>A0A9X2MQ61_9BACL</name>
<dbReference type="RefSeq" id="WP_257444324.1">
    <property type="nucleotide sequence ID" value="NZ_JANIPJ010000004.1"/>
</dbReference>
<dbReference type="PANTHER" id="PTHR35789:SF1">
    <property type="entry name" value="SPORE GERMINATION PROTEIN B3"/>
    <property type="match status" value="1"/>
</dbReference>
<dbReference type="GO" id="GO:0016020">
    <property type="term" value="C:membrane"/>
    <property type="evidence" value="ECO:0007669"/>
    <property type="project" value="UniProtKB-SubCell"/>
</dbReference>
<comment type="caution">
    <text evidence="10">The sequence shown here is derived from an EMBL/GenBank/DDBJ whole genome shotgun (WGS) entry which is preliminary data.</text>
</comment>
<keyword evidence="3" id="KW-0309">Germination</keyword>